<dbReference type="SUPFAM" id="SSF55729">
    <property type="entry name" value="Acyl-CoA N-acyltransferases (Nat)"/>
    <property type="match status" value="1"/>
</dbReference>
<dbReference type="FunFam" id="3.40.630.30:FF:000046">
    <property type="entry name" value="Dopamine N-acetyltransferase"/>
    <property type="match status" value="1"/>
</dbReference>
<evidence type="ECO:0000256" key="6">
    <source>
        <dbReference type="ARBA" id="ARBA00050189"/>
    </source>
</evidence>
<dbReference type="GeneID" id="117563763"/>
<comment type="catalytic activity">
    <reaction evidence="11">
        <text>serotonin + hexadecanoyl-CoA = N-hexadecanoyl-serotonin + CoA + H(+)</text>
        <dbReference type="Rhea" id="RHEA:51384"/>
        <dbReference type="ChEBI" id="CHEBI:15378"/>
        <dbReference type="ChEBI" id="CHEBI:57287"/>
        <dbReference type="ChEBI" id="CHEBI:57379"/>
        <dbReference type="ChEBI" id="CHEBI:134059"/>
        <dbReference type="ChEBI" id="CHEBI:350546"/>
    </reaction>
    <physiologicalReaction direction="left-to-right" evidence="11">
        <dbReference type="Rhea" id="RHEA:51385"/>
    </physiologicalReaction>
</comment>
<keyword evidence="15" id="KW-1185">Reference proteome</keyword>
<evidence type="ECO:0000256" key="10">
    <source>
        <dbReference type="ARBA" id="ARBA00051823"/>
    </source>
</evidence>
<dbReference type="InterPro" id="IPR000182">
    <property type="entry name" value="GNAT_dom"/>
</dbReference>
<dbReference type="Pfam" id="PF00583">
    <property type="entry name" value="Acetyltransf_1"/>
    <property type="match status" value="1"/>
</dbReference>
<protein>
    <recommendedName>
        <fullName evidence="5">aralkylamine N-acetyltransferase</fullName>
        <ecNumber evidence="5">2.3.1.87</ecNumber>
    </recommendedName>
</protein>
<evidence type="ECO:0000256" key="12">
    <source>
        <dbReference type="ARBA" id="ARBA00052335"/>
    </source>
</evidence>
<gene>
    <name evidence="16" type="primary">LOC117563763</name>
</gene>
<dbReference type="OrthoDB" id="8113373at2759"/>
<feature type="domain" description="N-acetyltransferase" evidence="14">
    <location>
        <begin position="52"/>
        <end position="172"/>
    </location>
</feature>
<evidence type="ECO:0000256" key="3">
    <source>
        <dbReference type="ARBA" id="ARBA00037926"/>
    </source>
</evidence>
<evidence type="ECO:0000313" key="16">
    <source>
        <dbReference type="RefSeq" id="XP_034098158.1"/>
    </source>
</evidence>
<dbReference type="RefSeq" id="XP_034098158.1">
    <property type="nucleotide sequence ID" value="XM_034242267.2"/>
</dbReference>
<sequence length="224" mass="25393">MSTNFGSKDGILIRIMTVDDYKLVKIFMREHFFIGNPMNDACDEDVQKCNEKENDEYHIDMIKQNTSLLAVKDNDEEQIVGFVLAGAQVPSDLEKSRKEADELEENAWKRIAVFNSLIEREANVFKHYGVSEVLYSHITTVHTSMRGKGLGARLAKALMELGRSKGFPAMAASCSSYYSARQKQALGMECIYSHAYDDYKDINGNVVFKTEAPNTHVRFLAMRL</sequence>
<evidence type="ECO:0000256" key="9">
    <source>
        <dbReference type="ARBA" id="ARBA00051711"/>
    </source>
</evidence>
<dbReference type="EC" id="2.3.1.87" evidence="5"/>
<comment type="pathway">
    <text evidence="3">Aromatic compound metabolism; melatonin biosynthesis; melatonin from serotonin: step 1/2.</text>
</comment>
<evidence type="ECO:0000256" key="11">
    <source>
        <dbReference type="ARBA" id="ARBA00052178"/>
    </source>
</evidence>
<comment type="catalytic activity">
    <reaction evidence="13">
        <text>serotonin + acetyl-CoA = N-acetylserotonin + CoA + H(+)</text>
        <dbReference type="Rhea" id="RHEA:25217"/>
        <dbReference type="ChEBI" id="CHEBI:15378"/>
        <dbReference type="ChEBI" id="CHEBI:17697"/>
        <dbReference type="ChEBI" id="CHEBI:57287"/>
        <dbReference type="ChEBI" id="CHEBI:57288"/>
        <dbReference type="ChEBI" id="CHEBI:350546"/>
        <dbReference type="EC" id="2.3.1.87"/>
    </reaction>
    <physiologicalReaction direction="left-to-right" evidence="13">
        <dbReference type="Rhea" id="RHEA:25218"/>
    </physiologicalReaction>
</comment>
<comment type="catalytic activity">
    <reaction evidence="6">
        <text>dopamine + (9Z)-octadecenoyl-CoA = N-(9Z-octadecanoyl)-dopamine + CoA + H(+)</text>
        <dbReference type="Rhea" id="RHEA:51380"/>
        <dbReference type="ChEBI" id="CHEBI:15378"/>
        <dbReference type="ChEBI" id="CHEBI:31883"/>
        <dbReference type="ChEBI" id="CHEBI:57287"/>
        <dbReference type="ChEBI" id="CHEBI:57387"/>
        <dbReference type="ChEBI" id="CHEBI:59905"/>
    </reaction>
    <physiologicalReaction direction="left-to-right" evidence="6">
        <dbReference type="Rhea" id="RHEA:51381"/>
    </physiologicalReaction>
</comment>
<dbReference type="AlphaFoldDB" id="A0A6P8WFY0"/>
<dbReference type="Proteomes" id="UP000515160">
    <property type="component" value="Chromosome 2L"/>
</dbReference>
<evidence type="ECO:0000256" key="1">
    <source>
        <dbReference type="ARBA" id="ARBA00022679"/>
    </source>
</evidence>
<comment type="catalytic activity">
    <reaction evidence="12">
        <text>dopamine + hexadecanoyl-CoA = N-hexadecanoyl-dopamine + CoA + H(+)</text>
        <dbReference type="Rhea" id="RHEA:51376"/>
        <dbReference type="ChEBI" id="CHEBI:15378"/>
        <dbReference type="ChEBI" id="CHEBI:57287"/>
        <dbReference type="ChEBI" id="CHEBI:57379"/>
        <dbReference type="ChEBI" id="CHEBI:59905"/>
        <dbReference type="ChEBI" id="CHEBI:134058"/>
    </reaction>
    <physiologicalReaction direction="left-to-right" evidence="12">
        <dbReference type="Rhea" id="RHEA:51377"/>
    </physiologicalReaction>
</comment>
<comment type="catalytic activity">
    <reaction evidence="8">
        <text>serotonin + (5Z,8Z,11Z,14Z)-eicosatetraenoyl-CoA = N-[(5Z,8Z,11Z,14Z)-eicosatetraenoyl]-serotonin + CoA + H(+)</text>
        <dbReference type="Rhea" id="RHEA:51396"/>
        <dbReference type="ChEBI" id="CHEBI:15378"/>
        <dbReference type="ChEBI" id="CHEBI:57287"/>
        <dbReference type="ChEBI" id="CHEBI:57368"/>
        <dbReference type="ChEBI" id="CHEBI:132255"/>
        <dbReference type="ChEBI" id="CHEBI:350546"/>
    </reaction>
    <physiologicalReaction direction="left-to-right" evidence="8">
        <dbReference type="Rhea" id="RHEA:51397"/>
    </physiologicalReaction>
</comment>
<evidence type="ECO:0000256" key="7">
    <source>
        <dbReference type="ARBA" id="ARBA00050849"/>
    </source>
</evidence>
<dbReference type="Gene3D" id="3.40.630.30">
    <property type="match status" value="1"/>
</dbReference>
<evidence type="ECO:0000256" key="4">
    <source>
        <dbReference type="ARBA" id="ARBA00038182"/>
    </source>
</evidence>
<comment type="catalytic activity">
    <reaction evidence="7">
        <text>serotonin + octadecanoyl-CoA = N-octadecanoyl-serotonin + CoA + H(+)</text>
        <dbReference type="Rhea" id="RHEA:51400"/>
        <dbReference type="ChEBI" id="CHEBI:15378"/>
        <dbReference type="ChEBI" id="CHEBI:57287"/>
        <dbReference type="ChEBI" id="CHEBI:57394"/>
        <dbReference type="ChEBI" id="CHEBI:134065"/>
        <dbReference type="ChEBI" id="CHEBI:350546"/>
    </reaction>
    <physiologicalReaction direction="left-to-right" evidence="7">
        <dbReference type="Rhea" id="RHEA:51401"/>
    </physiologicalReaction>
</comment>
<accession>A0A6P8WFY0</accession>
<dbReference type="GO" id="GO:0004059">
    <property type="term" value="F:aralkylamine N-acetyltransferase activity"/>
    <property type="evidence" value="ECO:0007669"/>
    <property type="project" value="UniProtKB-EC"/>
</dbReference>
<evidence type="ECO:0000313" key="15">
    <source>
        <dbReference type="Proteomes" id="UP000515160"/>
    </source>
</evidence>
<keyword evidence="1" id="KW-0808">Transferase</keyword>
<proteinExistence type="inferred from homology"/>
<reference evidence="16" key="1">
    <citation type="submission" date="2025-08" db="UniProtKB">
        <authorList>
            <consortium name="RefSeq"/>
        </authorList>
    </citation>
    <scope>IDENTIFICATION</scope>
    <source>
        <strain evidence="16">15112-1751.03</strain>
        <tissue evidence="16">Whole Adult</tissue>
    </source>
</reference>
<organism evidence="15 16">
    <name type="scientific">Drosophila albomicans</name>
    <name type="common">Fruit fly</name>
    <dbReference type="NCBI Taxonomy" id="7291"/>
    <lineage>
        <taxon>Eukaryota</taxon>
        <taxon>Metazoa</taxon>
        <taxon>Ecdysozoa</taxon>
        <taxon>Arthropoda</taxon>
        <taxon>Hexapoda</taxon>
        <taxon>Insecta</taxon>
        <taxon>Pterygota</taxon>
        <taxon>Neoptera</taxon>
        <taxon>Endopterygota</taxon>
        <taxon>Diptera</taxon>
        <taxon>Brachycera</taxon>
        <taxon>Muscomorpha</taxon>
        <taxon>Ephydroidea</taxon>
        <taxon>Drosophilidae</taxon>
        <taxon>Drosophila</taxon>
    </lineage>
</organism>
<comment type="catalytic activity">
    <reaction evidence="10">
        <text>serotonin + (9Z)-octadecenoyl-CoA = N-(9Z-octadecenoyl)-serotonin + CoA + H(+)</text>
        <dbReference type="Rhea" id="RHEA:51392"/>
        <dbReference type="ChEBI" id="CHEBI:15378"/>
        <dbReference type="ChEBI" id="CHEBI:57287"/>
        <dbReference type="ChEBI" id="CHEBI:57387"/>
        <dbReference type="ChEBI" id="CHEBI:134064"/>
        <dbReference type="ChEBI" id="CHEBI:350546"/>
    </reaction>
    <physiologicalReaction direction="left-to-right" evidence="10">
        <dbReference type="Rhea" id="RHEA:51393"/>
    </physiologicalReaction>
</comment>
<evidence type="ECO:0000256" key="5">
    <source>
        <dbReference type="ARBA" id="ARBA00039114"/>
    </source>
</evidence>
<evidence type="ECO:0000256" key="8">
    <source>
        <dbReference type="ARBA" id="ARBA00051284"/>
    </source>
</evidence>
<evidence type="ECO:0000259" key="14">
    <source>
        <dbReference type="Pfam" id="PF00583"/>
    </source>
</evidence>
<dbReference type="PANTHER" id="PTHR20905">
    <property type="entry name" value="N-ACETYLTRANSFERASE-RELATED"/>
    <property type="match status" value="1"/>
</dbReference>
<comment type="catalytic activity">
    <reaction evidence="9">
        <text>dopamine + acetyl-CoA = N-acetyldopamine + CoA + H(+)</text>
        <dbReference type="Rhea" id="RHEA:51388"/>
        <dbReference type="ChEBI" id="CHEBI:15378"/>
        <dbReference type="ChEBI" id="CHEBI:57287"/>
        <dbReference type="ChEBI" id="CHEBI:57288"/>
        <dbReference type="ChEBI" id="CHEBI:59905"/>
        <dbReference type="ChEBI" id="CHEBI:125678"/>
    </reaction>
    <physiologicalReaction direction="left-to-right" evidence="9">
        <dbReference type="Rhea" id="RHEA:51389"/>
    </physiologicalReaction>
</comment>
<dbReference type="InterPro" id="IPR016181">
    <property type="entry name" value="Acyl_CoA_acyltransferase"/>
</dbReference>
<dbReference type="CDD" id="cd04301">
    <property type="entry name" value="NAT_SF"/>
    <property type="match status" value="1"/>
</dbReference>
<evidence type="ECO:0000256" key="13">
    <source>
        <dbReference type="ARBA" id="ARBA00052491"/>
    </source>
</evidence>
<name>A0A6P8WFY0_DROAB</name>
<keyword evidence="2" id="KW-0012">Acyltransferase</keyword>
<dbReference type="PANTHER" id="PTHR20905:SF1">
    <property type="entry name" value="AT07410P-RELATED"/>
    <property type="match status" value="1"/>
</dbReference>
<comment type="similarity">
    <text evidence="4">Belongs to the acetyltransferase family. AANAT subfamily.</text>
</comment>
<evidence type="ECO:0000256" key="2">
    <source>
        <dbReference type="ARBA" id="ARBA00023315"/>
    </source>
</evidence>